<keyword evidence="3" id="KW-1185">Reference proteome</keyword>
<proteinExistence type="predicted"/>
<evidence type="ECO:0000313" key="3">
    <source>
        <dbReference type="Proteomes" id="UP001515480"/>
    </source>
</evidence>
<sequence>MWALLSAGASPRASAASRAIDVPPALSAAAESACLPPQDWYTSLPSSFRRMPSHVADWRWRLPDGTEEFRLSRTAGGSCELTMRDAEGTLLATSGFLRGECPLALAASAPRRVEWKRNGAAAAAFLDGAAARCQYHGNNPSIVRLSDGHALRALVPRAHYLIAMNSYPFWTPSASNHTPREESCPAEPMTTVGLYDRAFEPLLVAPLRRERDLEFGRLSAEEALSDPLEAREESSQNYEGPRPGRSKVTWSQMSDVGIVEHRGRFVATAQDYYAVPPKYPLAQSEFAMSAFVFPLRVEVVTSPGCAPRLYVAHQESQERIFGSCEHQGCDARDIAPHVIGHKNPSLFSEGDELLFLDWIAPTEVGRIAALNSSADAWALPDASEARVCSVDDFKPQGIIKSHSSVEYTQVREMCYERASRTNLTHAATEVFAKLQFELPYKNGSMMLHGGKGLVRLPELGGELLGLGHMARGSFVGEHLPSHYPHLFQSTHYTHFWFTMSAQRPYQLVRVSREFCFRAFAPPHMSEEDINYFSSMNGFVPPLGSLSADGYEHDCEFVQFGSSLLREPSGGSNSSADMIVIGYGAQDAAPLVVEYSVAAVLAMLTPI</sequence>
<evidence type="ECO:0000313" key="2">
    <source>
        <dbReference type="EMBL" id="KAL1498943.1"/>
    </source>
</evidence>
<gene>
    <name evidence="2" type="ORF">AB1Y20_013464</name>
</gene>
<dbReference type="EMBL" id="JBGBPQ010000026">
    <property type="protein sequence ID" value="KAL1498943.1"/>
    <property type="molecule type" value="Genomic_DNA"/>
</dbReference>
<comment type="caution">
    <text evidence="2">The sequence shown here is derived from an EMBL/GenBank/DDBJ whole genome shotgun (WGS) entry which is preliminary data.</text>
</comment>
<dbReference type="AlphaFoldDB" id="A0AB34IIQ8"/>
<reference evidence="2 3" key="1">
    <citation type="journal article" date="2024" name="Science">
        <title>Giant polyketide synthase enzymes in the biosynthesis of giant marine polyether toxins.</title>
        <authorList>
            <person name="Fallon T.R."/>
            <person name="Shende V.V."/>
            <person name="Wierzbicki I.H."/>
            <person name="Pendleton A.L."/>
            <person name="Watervoot N.F."/>
            <person name="Auber R.P."/>
            <person name="Gonzalez D.J."/>
            <person name="Wisecaver J.H."/>
            <person name="Moore B.S."/>
        </authorList>
    </citation>
    <scope>NUCLEOTIDE SEQUENCE [LARGE SCALE GENOMIC DNA]</scope>
    <source>
        <strain evidence="2 3">12B1</strain>
    </source>
</reference>
<name>A0AB34IIQ8_PRYPA</name>
<dbReference type="Proteomes" id="UP001515480">
    <property type="component" value="Unassembled WGS sequence"/>
</dbReference>
<accession>A0AB34IIQ8</accession>
<feature type="region of interest" description="Disordered" evidence="1">
    <location>
        <begin position="226"/>
        <end position="246"/>
    </location>
</feature>
<evidence type="ECO:0000256" key="1">
    <source>
        <dbReference type="SAM" id="MobiDB-lite"/>
    </source>
</evidence>
<protein>
    <submittedName>
        <fullName evidence="2">Uncharacterized protein</fullName>
    </submittedName>
</protein>
<organism evidence="2 3">
    <name type="scientific">Prymnesium parvum</name>
    <name type="common">Toxic golden alga</name>
    <dbReference type="NCBI Taxonomy" id="97485"/>
    <lineage>
        <taxon>Eukaryota</taxon>
        <taxon>Haptista</taxon>
        <taxon>Haptophyta</taxon>
        <taxon>Prymnesiophyceae</taxon>
        <taxon>Prymnesiales</taxon>
        <taxon>Prymnesiaceae</taxon>
        <taxon>Prymnesium</taxon>
    </lineage>
</organism>